<keyword evidence="5" id="KW-1185">Reference proteome</keyword>
<dbReference type="GO" id="GO:0008270">
    <property type="term" value="F:zinc ion binding"/>
    <property type="evidence" value="ECO:0007669"/>
    <property type="project" value="UniProtKB-KW"/>
</dbReference>
<keyword evidence="1" id="KW-0863">Zinc-finger</keyword>
<protein>
    <submittedName>
        <fullName evidence="4">CCHC-type zinc finger transcription factor</fullName>
    </submittedName>
</protein>
<dbReference type="InterPro" id="IPR036875">
    <property type="entry name" value="Znf_CCHC_sf"/>
</dbReference>
<evidence type="ECO:0000256" key="2">
    <source>
        <dbReference type="SAM" id="MobiDB-lite"/>
    </source>
</evidence>
<feature type="domain" description="CCHC-type" evidence="3">
    <location>
        <begin position="268"/>
        <end position="282"/>
    </location>
</feature>
<dbReference type="InParanoid" id="A0A163EAP0"/>
<dbReference type="GO" id="GO:0003676">
    <property type="term" value="F:nucleic acid binding"/>
    <property type="evidence" value="ECO:0007669"/>
    <property type="project" value="InterPro"/>
</dbReference>
<dbReference type="OrthoDB" id="2214613at2759"/>
<evidence type="ECO:0000313" key="4">
    <source>
        <dbReference type="EMBL" id="OAD77680.1"/>
    </source>
</evidence>
<sequence>MALSTNTPEPPAVKNPSTTGSSPPLPTSFTPISPSSTPLYSQVATQNALSLLEKQPHVIFSSTNNTTPRTWRVGSSKFSVFFTVPPKSSPKFDPFWRALLSAYPREVNMGITLGSRSSPDTCELHLPTSADCERACSRPLVVGDSSFPTQPAVPIGTIVRRVFLTKLPRVPYHDLATQLAKCMFPFGKVREIAIHESYGFFDGSGYVVLANTPTDDVPSDSLTYQIAYDDTQKILGKWPSMGSHCTYCKEMGHDVAKCTKCPAETRTCFGCNKTGHLQANCPYITDPSKTSKTSNKRSRHPNRNSKLDRPIIAPKPLIPTELSLIYGGSEASKHNPRQPALRELSKLSPTKTTFTLPTPTEPPTSSGPRPRSRSVDTPTRGWDKEIDDRMITNLMDRDEARALRLQGLPKVGHPESRSFFIRHLRSQGIDILALQETHASSSMLQSTFDQQFRSSSSLWSPYCGVVCLSPHIIFTDPLFSPCGRCIMTTITHVDNNFSPFRIGAIYAPASQTPRYRFLASLLSTPDLIPPNPSNFILLSDFNHAIHSHYALGRRAPADWLQFIDTNMTDCITPRGQHPQPTFHRALSSTTIDYILASSDLHPRTTDPQVSYIHQKWSDHCLVAVSLSLPSTKSSGKGLWRANPHLAQSLSFRTDLNTLLSTLVPALRADLSPQARWDAIKLEVIRFTFCSIHGSRSLSFRGRATIMNSLVLSQLWHVLRVVSFPSAFLDRVRSIVRGFFRVNSFPPIAFDTLCLPRLQGGLGILDPGIQQCALQLRWLKPLIRNPLLPHGLVPQWFSTLLRSDVPTVDPLLPLLFPDCRPRNHRTLDSPLNLVLKAMDTLPRNFDRVVLNLSSCLILPLSSMISSMPSHPPYRPAWRDLRVHHLYQIESNLDILTPITPSRPLPRSVTLNRILNRIRDHTMVLHPILFRACILSFVLAFQQPDLPIRDGSSIDLQPLLSAQLPGQTWSRLTTRSYRSACSHQLSDARPIHPPLIPRQPRSFWSFALPHRARNVWFRGLHNKLSCRALLYRIMPSTVSSPLCTICQVSIETQEHFLLACPLKSAVWTGIWLEFFGTVPLPSVLSNAFQSFVFPPTLNPAIPASSVFGLTILAIWDHHWSFHFNSIPFLLSAVLHTARKSISHLCSELELDSP</sequence>
<feature type="region of interest" description="Disordered" evidence="2">
    <location>
        <begin position="1"/>
        <end position="32"/>
    </location>
</feature>
<dbReference type="InterPro" id="IPR001878">
    <property type="entry name" value="Znf_CCHC"/>
</dbReference>
<dbReference type="Gene3D" id="3.60.10.10">
    <property type="entry name" value="Endonuclease/exonuclease/phosphatase"/>
    <property type="match status" value="1"/>
</dbReference>
<feature type="compositionally biased region" description="Low complexity" evidence="2">
    <location>
        <begin position="346"/>
        <end position="369"/>
    </location>
</feature>
<organism evidence="4 5">
    <name type="scientific">Phycomyces blakesleeanus (strain ATCC 8743b / DSM 1359 / FGSC 10004 / NBRC 33097 / NRRL 1555)</name>
    <dbReference type="NCBI Taxonomy" id="763407"/>
    <lineage>
        <taxon>Eukaryota</taxon>
        <taxon>Fungi</taxon>
        <taxon>Fungi incertae sedis</taxon>
        <taxon>Mucoromycota</taxon>
        <taxon>Mucoromycotina</taxon>
        <taxon>Mucoromycetes</taxon>
        <taxon>Mucorales</taxon>
        <taxon>Phycomycetaceae</taxon>
        <taxon>Phycomyces</taxon>
    </lineage>
</organism>
<keyword evidence="1" id="KW-0862">Zinc</keyword>
<name>A0A163EAP0_PHYB8</name>
<dbReference type="InterPro" id="IPR036691">
    <property type="entry name" value="Endo/exonu/phosph_ase_sf"/>
</dbReference>
<dbReference type="AlphaFoldDB" id="A0A163EAP0"/>
<dbReference type="InterPro" id="IPR005135">
    <property type="entry name" value="Endo/exonuclease/phosphatase"/>
</dbReference>
<dbReference type="Pfam" id="PF03372">
    <property type="entry name" value="Exo_endo_phos"/>
    <property type="match status" value="1"/>
</dbReference>
<evidence type="ECO:0000259" key="3">
    <source>
        <dbReference type="PROSITE" id="PS50158"/>
    </source>
</evidence>
<keyword evidence="1" id="KW-0479">Metal-binding</keyword>
<accession>A0A163EAP0</accession>
<dbReference type="SMART" id="SM00343">
    <property type="entry name" value="ZnF_C2HC"/>
    <property type="match status" value="2"/>
</dbReference>
<feature type="compositionally biased region" description="Low complexity" evidence="2">
    <location>
        <begin position="16"/>
        <end position="32"/>
    </location>
</feature>
<dbReference type="RefSeq" id="XP_018295720.1">
    <property type="nucleotide sequence ID" value="XM_018435037.1"/>
</dbReference>
<dbReference type="SUPFAM" id="SSF57756">
    <property type="entry name" value="Retrovirus zinc finger-like domains"/>
    <property type="match status" value="1"/>
</dbReference>
<dbReference type="EMBL" id="KV440974">
    <property type="protein sequence ID" value="OAD77680.1"/>
    <property type="molecule type" value="Genomic_DNA"/>
</dbReference>
<proteinExistence type="predicted"/>
<dbReference type="Gene3D" id="4.10.60.10">
    <property type="entry name" value="Zinc finger, CCHC-type"/>
    <property type="match status" value="1"/>
</dbReference>
<dbReference type="PROSITE" id="PS50158">
    <property type="entry name" value="ZF_CCHC"/>
    <property type="match status" value="1"/>
</dbReference>
<dbReference type="GO" id="GO:0003824">
    <property type="term" value="F:catalytic activity"/>
    <property type="evidence" value="ECO:0007669"/>
    <property type="project" value="InterPro"/>
</dbReference>
<reference evidence="5" key="1">
    <citation type="submission" date="2015-06" db="EMBL/GenBank/DDBJ databases">
        <title>Expansion of signal transduction pathways in fungi by whole-genome duplication.</title>
        <authorList>
            <consortium name="DOE Joint Genome Institute"/>
            <person name="Corrochano L.M."/>
            <person name="Kuo A."/>
            <person name="Marcet-Houben M."/>
            <person name="Polaino S."/>
            <person name="Salamov A."/>
            <person name="Villalobos J.M."/>
            <person name="Alvarez M.I."/>
            <person name="Avalos J."/>
            <person name="Benito E.P."/>
            <person name="Benoit I."/>
            <person name="Burger G."/>
            <person name="Camino L.P."/>
            <person name="Canovas D."/>
            <person name="Cerda-Olmedo E."/>
            <person name="Cheng J.-F."/>
            <person name="Dominguez A."/>
            <person name="Elias M."/>
            <person name="Eslava A.P."/>
            <person name="Glaser F."/>
            <person name="Grimwood J."/>
            <person name="Gutierrez G."/>
            <person name="Heitman J."/>
            <person name="Henrissat B."/>
            <person name="Iturriaga E.A."/>
            <person name="Lang B.F."/>
            <person name="Lavin J.L."/>
            <person name="Lee S."/>
            <person name="Li W."/>
            <person name="Lindquist E."/>
            <person name="Lopez-Garcia S."/>
            <person name="Luque E.M."/>
            <person name="Marcos A.T."/>
            <person name="Martin J."/>
            <person name="McCluskey K."/>
            <person name="Medina H.R."/>
            <person name="Miralles-Duran A."/>
            <person name="Miyazaki A."/>
            <person name="Munoz-Torres E."/>
            <person name="Oguiza J.A."/>
            <person name="Ohm R."/>
            <person name="Olmedo M."/>
            <person name="Orejas M."/>
            <person name="Ortiz-Castellanos L."/>
            <person name="Pisabarro A.G."/>
            <person name="Rodriguez-Romero J."/>
            <person name="Ruiz-Herrera J."/>
            <person name="Ruiz-Vazquez R."/>
            <person name="Sanz C."/>
            <person name="Schackwitz W."/>
            <person name="Schmutz J."/>
            <person name="Shahriari M."/>
            <person name="Shelest E."/>
            <person name="Silva-Franco F."/>
            <person name="Soanes D."/>
            <person name="Syed K."/>
            <person name="Tagua V.G."/>
            <person name="Talbot N.J."/>
            <person name="Thon M."/>
            <person name="De vries R.P."/>
            <person name="Wiebenga A."/>
            <person name="Yadav J.S."/>
            <person name="Braun E.L."/>
            <person name="Baker S."/>
            <person name="Garre V."/>
            <person name="Horwitz B."/>
            <person name="Torres-Martinez S."/>
            <person name="Idnurm A."/>
            <person name="Herrera-Estrella A."/>
            <person name="Gabaldon T."/>
            <person name="Grigoriev I.V."/>
        </authorList>
    </citation>
    <scope>NUCLEOTIDE SEQUENCE [LARGE SCALE GENOMIC DNA]</scope>
    <source>
        <strain evidence="5">NRRL 1555(-)</strain>
    </source>
</reference>
<evidence type="ECO:0000256" key="1">
    <source>
        <dbReference type="PROSITE-ProRule" id="PRU00047"/>
    </source>
</evidence>
<gene>
    <name evidence="4" type="ORF">PHYBLDRAFT_164576</name>
</gene>
<feature type="compositionally biased region" description="Basic residues" evidence="2">
    <location>
        <begin position="294"/>
        <end position="303"/>
    </location>
</feature>
<dbReference type="Proteomes" id="UP000077315">
    <property type="component" value="Unassembled WGS sequence"/>
</dbReference>
<dbReference type="VEuPathDB" id="FungiDB:PHYBLDRAFT_164576"/>
<dbReference type="GeneID" id="28995943"/>
<evidence type="ECO:0000313" key="5">
    <source>
        <dbReference type="Proteomes" id="UP000077315"/>
    </source>
</evidence>
<feature type="region of interest" description="Disordered" evidence="2">
    <location>
        <begin position="282"/>
        <end position="310"/>
    </location>
</feature>
<dbReference type="SUPFAM" id="SSF56219">
    <property type="entry name" value="DNase I-like"/>
    <property type="match status" value="1"/>
</dbReference>
<feature type="region of interest" description="Disordered" evidence="2">
    <location>
        <begin position="329"/>
        <end position="384"/>
    </location>
</feature>